<protein>
    <recommendedName>
        <fullName evidence="3">Nudix hydrolase domain-containing protein</fullName>
    </recommendedName>
</protein>
<comment type="cofactor">
    <cofactor evidence="1">
        <name>Mg(2+)</name>
        <dbReference type="ChEBI" id="CHEBI:18420"/>
    </cofactor>
</comment>
<dbReference type="PANTHER" id="PTHR43046">
    <property type="entry name" value="GDP-MANNOSE MANNOSYL HYDROLASE"/>
    <property type="match status" value="1"/>
</dbReference>
<dbReference type="SUPFAM" id="SSF55811">
    <property type="entry name" value="Nudix"/>
    <property type="match status" value="1"/>
</dbReference>
<evidence type="ECO:0000256" key="1">
    <source>
        <dbReference type="ARBA" id="ARBA00001946"/>
    </source>
</evidence>
<evidence type="ECO:0000313" key="4">
    <source>
        <dbReference type="EMBL" id="KKN91114.1"/>
    </source>
</evidence>
<organism evidence="4">
    <name type="scientific">marine sediment metagenome</name>
    <dbReference type="NCBI Taxonomy" id="412755"/>
    <lineage>
        <taxon>unclassified sequences</taxon>
        <taxon>metagenomes</taxon>
        <taxon>ecological metagenomes</taxon>
    </lineage>
</organism>
<dbReference type="AlphaFoldDB" id="A0A0F9UHH3"/>
<gene>
    <name evidence="4" type="ORF">LCGC14_0219790</name>
</gene>
<accession>A0A0F9UHH3</accession>
<feature type="domain" description="Nudix hydrolase" evidence="3">
    <location>
        <begin position="1"/>
        <end position="126"/>
    </location>
</feature>
<sequence>MTEVTWIVLRKNDRFLLAQRSLTDHASGTWVFPGGKIDPEDKTSIDAANRELKKEVGLEGKRLRKLFHICLDNYSIQVFFCDQWHGELKPACEDIIGVGWFTWEEMYTLGQSLAPFVNDSLLYLSYMIQHYDHHPNEWKEQWEKCDDNG</sequence>
<proteinExistence type="predicted"/>
<dbReference type="Gene3D" id="3.90.79.10">
    <property type="entry name" value="Nucleoside Triphosphate Pyrophosphohydrolase"/>
    <property type="match status" value="1"/>
</dbReference>
<reference evidence="4" key="1">
    <citation type="journal article" date="2015" name="Nature">
        <title>Complex archaea that bridge the gap between prokaryotes and eukaryotes.</title>
        <authorList>
            <person name="Spang A."/>
            <person name="Saw J.H."/>
            <person name="Jorgensen S.L."/>
            <person name="Zaremba-Niedzwiedzka K."/>
            <person name="Martijn J."/>
            <person name="Lind A.E."/>
            <person name="van Eijk R."/>
            <person name="Schleper C."/>
            <person name="Guy L."/>
            <person name="Ettema T.J."/>
        </authorList>
    </citation>
    <scope>NUCLEOTIDE SEQUENCE</scope>
</reference>
<name>A0A0F9UHH3_9ZZZZ</name>
<dbReference type="PROSITE" id="PS51462">
    <property type="entry name" value="NUDIX"/>
    <property type="match status" value="1"/>
</dbReference>
<dbReference type="InterPro" id="IPR015797">
    <property type="entry name" value="NUDIX_hydrolase-like_dom_sf"/>
</dbReference>
<dbReference type="InterPro" id="IPR000086">
    <property type="entry name" value="NUDIX_hydrolase_dom"/>
</dbReference>
<evidence type="ECO:0000256" key="2">
    <source>
        <dbReference type="ARBA" id="ARBA00022801"/>
    </source>
</evidence>
<dbReference type="EMBL" id="LAZR01000105">
    <property type="protein sequence ID" value="KKN91114.1"/>
    <property type="molecule type" value="Genomic_DNA"/>
</dbReference>
<comment type="caution">
    <text evidence="4">The sequence shown here is derived from an EMBL/GenBank/DDBJ whole genome shotgun (WGS) entry which is preliminary data.</text>
</comment>
<dbReference type="Pfam" id="PF00293">
    <property type="entry name" value="NUDIX"/>
    <property type="match status" value="1"/>
</dbReference>
<keyword evidence="2" id="KW-0378">Hydrolase</keyword>
<dbReference type="GO" id="GO:0016787">
    <property type="term" value="F:hydrolase activity"/>
    <property type="evidence" value="ECO:0007669"/>
    <property type="project" value="UniProtKB-KW"/>
</dbReference>
<dbReference type="PANTHER" id="PTHR43046:SF16">
    <property type="entry name" value="ADP-RIBOSE PYROPHOSPHATASE YJHB-RELATED"/>
    <property type="match status" value="1"/>
</dbReference>
<evidence type="ECO:0000259" key="3">
    <source>
        <dbReference type="PROSITE" id="PS51462"/>
    </source>
</evidence>